<keyword evidence="10 16" id="KW-0418">Kinase</keyword>
<evidence type="ECO:0000256" key="16">
    <source>
        <dbReference type="HAMAP-Rule" id="MF_01274"/>
    </source>
</evidence>
<keyword evidence="18" id="KW-1185">Reference proteome</keyword>
<comment type="cofactor">
    <cofactor evidence="16">
        <name>NH4(+)</name>
        <dbReference type="ChEBI" id="CHEBI:28938"/>
    </cofactor>
    <cofactor evidence="16">
        <name>K(+)</name>
        <dbReference type="ChEBI" id="CHEBI:29103"/>
    </cofactor>
    <text evidence="16">A monovalent cation. Ammonium or potassium.</text>
</comment>
<dbReference type="GO" id="GO:0004594">
    <property type="term" value="F:pantothenate kinase activity"/>
    <property type="evidence" value="ECO:0007669"/>
    <property type="project" value="UniProtKB-UniRule"/>
</dbReference>
<comment type="similarity">
    <text evidence="14 16">Belongs to the type III pantothenate kinase family.</text>
</comment>
<comment type="catalytic activity">
    <reaction evidence="1 16">
        <text>(R)-pantothenate + ATP = (R)-4'-phosphopantothenate + ADP + H(+)</text>
        <dbReference type="Rhea" id="RHEA:16373"/>
        <dbReference type="ChEBI" id="CHEBI:10986"/>
        <dbReference type="ChEBI" id="CHEBI:15378"/>
        <dbReference type="ChEBI" id="CHEBI:29032"/>
        <dbReference type="ChEBI" id="CHEBI:30616"/>
        <dbReference type="ChEBI" id="CHEBI:456216"/>
        <dbReference type="EC" id="2.7.1.33"/>
    </reaction>
</comment>
<evidence type="ECO:0000256" key="13">
    <source>
        <dbReference type="ARBA" id="ARBA00022993"/>
    </source>
</evidence>
<dbReference type="PANTHER" id="PTHR34265">
    <property type="entry name" value="TYPE III PANTOTHENATE KINASE"/>
    <property type="match status" value="1"/>
</dbReference>
<dbReference type="Proteomes" id="UP000584587">
    <property type="component" value="Unassembled WGS sequence"/>
</dbReference>
<evidence type="ECO:0000256" key="15">
    <source>
        <dbReference type="ARBA" id="ARBA00040883"/>
    </source>
</evidence>
<keyword evidence="11 16" id="KW-0067">ATP-binding</keyword>
<keyword evidence="13 16" id="KW-0173">Coenzyme A biosynthesis</keyword>
<dbReference type="AlphaFoldDB" id="A0A846UCD3"/>
<proteinExistence type="inferred from homology"/>
<dbReference type="SUPFAM" id="SSF53067">
    <property type="entry name" value="Actin-like ATPase domain"/>
    <property type="match status" value="2"/>
</dbReference>
<comment type="subunit">
    <text evidence="5 16">Homodimer.</text>
</comment>
<comment type="caution">
    <text evidence="16">Lacks conserved residue(s) required for the propagation of feature annotation.</text>
</comment>
<dbReference type="UniPathway" id="UPA00241">
    <property type="reaction ID" value="UER00352"/>
</dbReference>
<evidence type="ECO:0000256" key="8">
    <source>
        <dbReference type="ARBA" id="ARBA00022679"/>
    </source>
</evidence>
<evidence type="ECO:0000256" key="7">
    <source>
        <dbReference type="ARBA" id="ARBA00022490"/>
    </source>
</evidence>
<sequence>MILLIDIGNTLTKIALGDESNNKLSFIKAIDTQNHNWEKTMQKISLSKKTKVENVVICSVVPKKLPIISKIITTIFKFKPIILNYNTIKFLPIKVDAKYTEIGSDLIALSIASHHLFDSAITISLGTATTYCIIKDSILKGVVIGPGFTSAKLSLSNAAAQIKPFQVAKYQSVLGNSTKHALSIGYGNGFNYMIDDTIKVINKELKTNLKVIVTGGSFEELKPFLTFKYQYQDNLVLQGLIIIYQILKKNNKLK</sequence>
<evidence type="ECO:0000256" key="4">
    <source>
        <dbReference type="ARBA" id="ARBA00005225"/>
    </source>
</evidence>
<evidence type="ECO:0000256" key="10">
    <source>
        <dbReference type="ARBA" id="ARBA00022777"/>
    </source>
</evidence>
<evidence type="ECO:0000256" key="11">
    <source>
        <dbReference type="ARBA" id="ARBA00022840"/>
    </source>
</evidence>
<dbReference type="Pfam" id="PF03309">
    <property type="entry name" value="Pan_kinase"/>
    <property type="match status" value="1"/>
</dbReference>
<organism evidence="17 18">
    <name type="scientific">Spiroplasma platyhelix PALS-1</name>
    <dbReference type="NCBI Taxonomy" id="1276218"/>
    <lineage>
        <taxon>Bacteria</taxon>
        <taxon>Bacillati</taxon>
        <taxon>Mycoplasmatota</taxon>
        <taxon>Mollicutes</taxon>
        <taxon>Entomoplasmatales</taxon>
        <taxon>Spiroplasmataceae</taxon>
        <taxon>Spiroplasma</taxon>
    </lineage>
</organism>
<dbReference type="CDD" id="cd24015">
    <property type="entry name" value="ASKHA_NBD_PanK-III"/>
    <property type="match status" value="1"/>
</dbReference>
<keyword evidence="7 16" id="KW-0963">Cytoplasm</keyword>
<dbReference type="GO" id="GO:0005737">
    <property type="term" value="C:cytoplasm"/>
    <property type="evidence" value="ECO:0007669"/>
    <property type="project" value="UniProtKB-SubCell"/>
</dbReference>
<evidence type="ECO:0000256" key="12">
    <source>
        <dbReference type="ARBA" id="ARBA00022958"/>
    </source>
</evidence>
<evidence type="ECO:0000256" key="2">
    <source>
        <dbReference type="ARBA" id="ARBA00001958"/>
    </source>
</evidence>
<reference evidence="17 18" key="1">
    <citation type="submission" date="2020-04" db="EMBL/GenBank/DDBJ databases">
        <title>Complete genome sequence of Spiroplasma platyhelix ATCC 51748, an insect isolate.</title>
        <authorList>
            <person name="Green E.A."/>
            <person name="Klassen J.L."/>
        </authorList>
    </citation>
    <scope>NUCLEOTIDE SEQUENCE [LARGE SCALE GENOMIC DNA]</scope>
    <source>
        <strain evidence="17 18">PALS-1</strain>
    </source>
</reference>
<feature type="binding site" evidence="16">
    <location>
        <begin position="103"/>
        <end position="106"/>
    </location>
    <ligand>
        <name>substrate</name>
    </ligand>
</feature>
<comment type="subcellular location">
    <subcellularLocation>
        <location evidence="3 16">Cytoplasm</location>
    </subcellularLocation>
</comment>
<feature type="binding site" evidence="16">
    <location>
        <position position="127"/>
    </location>
    <ligand>
        <name>ATP</name>
        <dbReference type="ChEBI" id="CHEBI:30616"/>
    </ligand>
</feature>
<evidence type="ECO:0000256" key="1">
    <source>
        <dbReference type="ARBA" id="ARBA00001206"/>
    </source>
</evidence>
<keyword evidence="9 16" id="KW-0547">Nucleotide-binding</keyword>
<comment type="caution">
    <text evidence="17">The sequence shown here is derived from an EMBL/GenBank/DDBJ whole genome shotgun (WGS) entry which is preliminary data.</text>
</comment>
<evidence type="ECO:0000256" key="9">
    <source>
        <dbReference type="ARBA" id="ARBA00022741"/>
    </source>
</evidence>
<dbReference type="InterPro" id="IPR004619">
    <property type="entry name" value="Type_III_PanK"/>
</dbReference>
<evidence type="ECO:0000256" key="3">
    <source>
        <dbReference type="ARBA" id="ARBA00004496"/>
    </source>
</evidence>
<dbReference type="PANTHER" id="PTHR34265:SF1">
    <property type="entry name" value="TYPE III PANTOTHENATE KINASE"/>
    <property type="match status" value="1"/>
</dbReference>
<dbReference type="NCBIfam" id="TIGR00671">
    <property type="entry name" value="baf"/>
    <property type="match status" value="1"/>
</dbReference>
<dbReference type="HAMAP" id="MF_01274">
    <property type="entry name" value="Pantothen_kinase_3"/>
    <property type="match status" value="1"/>
</dbReference>
<dbReference type="RefSeq" id="WP_168104666.1">
    <property type="nucleotide sequence ID" value="NZ_CP051215.1"/>
</dbReference>
<evidence type="ECO:0000256" key="6">
    <source>
        <dbReference type="ARBA" id="ARBA00012102"/>
    </source>
</evidence>
<evidence type="ECO:0000313" key="18">
    <source>
        <dbReference type="Proteomes" id="UP000584587"/>
    </source>
</evidence>
<keyword evidence="12 16" id="KW-0630">Potassium</keyword>
<evidence type="ECO:0000313" key="17">
    <source>
        <dbReference type="EMBL" id="NKE38188.1"/>
    </source>
</evidence>
<name>A0A846UCD3_9MOLU</name>
<feature type="binding site" evidence="16">
    <location>
        <position position="178"/>
    </location>
    <ligand>
        <name>substrate</name>
    </ligand>
</feature>
<dbReference type="EC" id="2.7.1.33" evidence="6 16"/>
<feature type="binding site" evidence="16">
    <location>
        <begin position="6"/>
        <end position="13"/>
    </location>
    <ligand>
        <name>ATP</name>
        <dbReference type="ChEBI" id="CHEBI:30616"/>
    </ligand>
</feature>
<dbReference type="GO" id="GO:0015937">
    <property type="term" value="P:coenzyme A biosynthetic process"/>
    <property type="evidence" value="ECO:0007669"/>
    <property type="project" value="UniProtKB-UniRule"/>
</dbReference>
<comment type="pathway">
    <text evidence="4 16">Cofactor biosynthesis; coenzyme A biosynthesis; CoA from (R)-pantothenate: step 1/5.</text>
</comment>
<evidence type="ECO:0000256" key="5">
    <source>
        <dbReference type="ARBA" id="ARBA00011738"/>
    </source>
</evidence>
<dbReference type="GO" id="GO:0005524">
    <property type="term" value="F:ATP binding"/>
    <property type="evidence" value="ECO:0007669"/>
    <property type="project" value="UniProtKB-UniRule"/>
</dbReference>
<accession>A0A846UCD3</accession>
<gene>
    <name evidence="16" type="primary">coaX</name>
    <name evidence="17" type="ORF">HER12_00240</name>
</gene>
<dbReference type="EMBL" id="JAAVVK010000001">
    <property type="protein sequence ID" value="NKE38188.1"/>
    <property type="molecule type" value="Genomic_DNA"/>
</dbReference>
<comment type="function">
    <text evidence="16">Catalyzes the phosphorylation of pantothenate (Pan), the first step in CoA biosynthesis.</text>
</comment>
<feature type="active site" description="Proton acceptor" evidence="16">
    <location>
        <position position="105"/>
    </location>
</feature>
<protein>
    <recommendedName>
        <fullName evidence="15 16">Type III pantothenate kinase</fullName>
        <ecNumber evidence="6 16">2.7.1.33</ecNumber>
    </recommendedName>
    <alternativeName>
        <fullName evidence="16">PanK-III</fullName>
    </alternativeName>
    <alternativeName>
        <fullName evidence="16">Pantothenic acid kinase</fullName>
    </alternativeName>
</protein>
<comment type="cofactor">
    <cofactor evidence="2">
        <name>K(+)</name>
        <dbReference type="ChEBI" id="CHEBI:29103"/>
    </cofactor>
</comment>
<keyword evidence="8 16" id="KW-0808">Transferase</keyword>
<evidence type="ECO:0000256" key="14">
    <source>
        <dbReference type="ARBA" id="ARBA00038036"/>
    </source>
</evidence>
<dbReference type="InterPro" id="IPR043129">
    <property type="entry name" value="ATPase_NBD"/>
</dbReference>
<dbReference type="Gene3D" id="3.30.420.40">
    <property type="match status" value="2"/>
</dbReference>